<reference evidence="4" key="1">
    <citation type="submission" date="2021-06" db="EMBL/GenBank/DDBJ databases">
        <authorList>
            <person name="Hodson N. C."/>
            <person name="Mongue J. A."/>
            <person name="Jaron S. K."/>
        </authorList>
    </citation>
    <scope>NUCLEOTIDE SEQUENCE</scope>
</reference>
<keyword evidence="1" id="KW-0479">Metal-binding</keyword>
<feature type="domain" description="C2H2-type" evidence="3">
    <location>
        <begin position="6"/>
        <end position="34"/>
    </location>
</feature>
<feature type="region of interest" description="Disordered" evidence="2">
    <location>
        <begin position="26"/>
        <end position="82"/>
    </location>
</feature>
<feature type="compositionally biased region" description="Pro residues" evidence="2">
    <location>
        <begin position="51"/>
        <end position="60"/>
    </location>
</feature>
<evidence type="ECO:0000259" key="3">
    <source>
        <dbReference type="PROSITE" id="PS50157"/>
    </source>
</evidence>
<keyword evidence="1" id="KW-0863">Zinc-finger</keyword>
<dbReference type="PROSITE" id="PS50157">
    <property type="entry name" value="ZINC_FINGER_C2H2_2"/>
    <property type="match status" value="1"/>
</dbReference>
<comment type="caution">
    <text evidence="4">The sequence shown here is derived from an EMBL/GenBank/DDBJ whole genome shotgun (WGS) entry which is preliminary data.</text>
</comment>
<evidence type="ECO:0000313" key="4">
    <source>
        <dbReference type="EMBL" id="CAG7726353.1"/>
    </source>
</evidence>
<gene>
    <name evidence="4" type="ORF">AFUS01_LOCUS15268</name>
</gene>
<dbReference type="Proteomes" id="UP000708208">
    <property type="component" value="Unassembled WGS sequence"/>
</dbReference>
<feature type="compositionally biased region" description="Low complexity" evidence="2">
    <location>
        <begin position="37"/>
        <end position="50"/>
    </location>
</feature>
<name>A0A8J2JS95_9HEXA</name>
<organism evidence="4 5">
    <name type="scientific">Allacma fusca</name>
    <dbReference type="NCBI Taxonomy" id="39272"/>
    <lineage>
        <taxon>Eukaryota</taxon>
        <taxon>Metazoa</taxon>
        <taxon>Ecdysozoa</taxon>
        <taxon>Arthropoda</taxon>
        <taxon>Hexapoda</taxon>
        <taxon>Collembola</taxon>
        <taxon>Symphypleona</taxon>
        <taxon>Sminthuridae</taxon>
        <taxon>Allacma</taxon>
    </lineage>
</organism>
<dbReference type="GO" id="GO:0008270">
    <property type="term" value="F:zinc ion binding"/>
    <property type="evidence" value="ECO:0007669"/>
    <property type="project" value="UniProtKB-KW"/>
</dbReference>
<evidence type="ECO:0000256" key="2">
    <source>
        <dbReference type="SAM" id="MobiDB-lite"/>
    </source>
</evidence>
<dbReference type="PROSITE" id="PS00028">
    <property type="entry name" value="ZINC_FINGER_C2H2_1"/>
    <property type="match status" value="1"/>
</dbReference>
<dbReference type="InterPro" id="IPR013087">
    <property type="entry name" value="Znf_C2H2_type"/>
</dbReference>
<keyword evidence="5" id="KW-1185">Reference proteome</keyword>
<evidence type="ECO:0000256" key="1">
    <source>
        <dbReference type="PROSITE-ProRule" id="PRU00042"/>
    </source>
</evidence>
<dbReference type="EMBL" id="CAJVCH010134329">
    <property type="protein sequence ID" value="CAG7726353.1"/>
    <property type="molecule type" value="Genomic_DNA"/>
</dbReference>
<dbReference type="AlphaFoldDB" id="A0A8J2JS95"/>
<accession>A0A8J2JS95</accession>
<proteinExistence type="predicted"/>
<sequence>MPSNVFKCKHCGKFYLKKKDFQLHKEREHKEEIIGNTTSPSPVTTSDRSSSPPPPSPPTRQTPSCTATEAADPPSISKRLNVNLRKENISAAVPITLQKKKISNRNMPLPIGKKRKVMSGGEEVEEWFRNPKFKGA</sequence>
<evidence type="ECO:0000313" key="5">
    <source>
        <dbReference type="Proteomes" id="UP000708208"/>
    </source>
</evidence>
<protein>
    <recommendedName>
        <fullName evidence="3">C2H2-type domain-containing protein</fullName>
    </recommendedName>
</protein>
<keyword evidence="1" id="KW-0862">Zinc</keyword>